<dbReference type="Proteomes" id="UP000029046">
    <property type="component" value="Unassembled WGS sequence"/>
</dbReference>
<evidence type="ECO:0000313" key="2">
    <source>
        <dbReference type="Proteomes" id="UP000029046"/>
    </source>
</evidence>
<dbReference type="eggNOG" id="ENOG50322AJ">
    <property type="taxonomic scope" value="Bacteria"/>
</dbReference>
<dbReference type="AlphaFoldDB" id="A0A087AS12"/>
<keyword evidence="2" id="KW-1185">Reference proteome</keyword>
<proteinExistence type="predicted"/>
<organism evidence="1 2">
    <name type="scientific">Bifidobacterium pullorum subsp. gallinarum</name>
    <dbReference type="NCBI Taxonomy" id="78344"/>
    <lineage>
        <taxon>Bacteria</taxon>
        <taxon>Bacillati</taxon>
        <taxon>Actinomycetota</taxon>
        <taxon>Actinomycetes</taxon>
        <taxon>Bifidobacteriales</taxon>
        <taxon>Bifidobacteriaceae</taxon>
        <taxon>Bifidobacterium</taxon>
    </lineage>
</organism>
<sequence>MPQHAPHRILRLRCLHERMAEDYAIYRLYIDGVPFEFHSADSATKTYADLCDVVAKAHADRKTRHFSFSTSSHPTKGRSIDVLVTSSTHVMLDAPLGW</sequence>
<dbReference type="EMBL" id="JGYX01000001">
    <property type="protein sequence ID" value="KFI61562.1"/>
    <property type="molecule type" value="Genomic_DNA"/>
</dbReference>
<name>A0A087AS12_9BIFI</name>
<evidence type="ECO:0000313" key="1">
    <source>
        <dbReference type="EMBL" id="KFI61562.1"/>
    </source>
</evidence>
<gene>
    <name evidence="1" type="ORF">BIGA_3051</name>
</gene>
<comment type="caution">
    <text evidence="1">The sequence shown here is derived from an EMBL/GenBank/DDBJ whole genome shotgun (WGS) entry which is preliminary data.</text>
</comment>
<protein>
    <submittedName>
        <fullName evidence="1">Uncharacterized protein</fullName>
    </submittedName>
</protein>
<reference evidence="1 2" key="1">
    <citation type="submission" date="2014-03" db="EMBL/GenBank/DDBJ databases">
        <title>Genomics of Bifidobacteria.</title>
        <authorList>
            <person name="Ventura M."/>
            <person name="Milani C."/>
            <person name="Lugli G.A."/>
        </authorList>
    </citation>
    <scope>NUCLEOTIDE SEQUENCE [LARGE SCALE GENOMIC DNA]</scope>
    <source>
        <strain evidence="1 2">LMG 11586</strain>
    </source>
</reference>
<accession>A0A087AS12</accession>